<dbReference type="GO" id="GO:0016787">
    <property type="term" value="F:hydrolase activity"/>
    <property type="evidence" value="ECO:0007669"/>
    <property type="project" value="UniProtKB-KW"/>
</dbReference>
<dbReference type="InterPro" id="IPR013595">
    <property type="entry name" value="Pept_S33_TAP-like_C"/>
</dbReference>
<evidence type="ECO:0000259" key="4">
    <source>
        <dbReference type="Pfam" id="PF08386"/>
    </source>
</evidence>
<evidence type="ECO:0000256" key="2">
    <source>
        <dbReference type="ARBA" id="ARBA00022801"/>
    </source>
</evidence>
<keyword evidence="2" id="KW-0378">Hydrolase</keyword>
<dbReference type="InterPro" id="IPR051601">
    <property type="entry name" value="Serine_prot/Carboxylest_S33"/>
</dbReference>
<sequence>MEYNANEKQLLLPKGPRQGRSAPRPDTTRKPARNLIIQAIQVVGVLLIVYVNARCAHNIYTRHYGRRHSITPPSPSFSWDTLPTLPELEYVPCYDGYQCARLELPLDYWNGTTDKNISLAVMKLPATVSVDDPKYKGPILINPGGPSGSGVEFVVRAGSTIAAVVHGDFPAAKERHYDIVGFDPRGVGLTSPPVQCSGSNEQWSQLWRLRQLEEGTLTSSDAALGRQWRMSEATSRHCANVDDDSIQYYLTTASVARDMLELTEASARWRARQLEARSSHLVINKKPEETGLLYWGFSYGSYLGATYAALFPDRIERLIIDGVVDADDYTAVDWYDDLIDTEKTMDAFYDNCARVGYPTCPLADSKNPTSLKVRQRTLAIIQHLYHNPLPILQPYAEVVTWSDIRGLIFTSLYRPIDSYPYLANVLAGLEKDDGTLLAELMASYHSITCSAPKPKDPKDPEAYPIPIRNASTAISFSPKDPFTESAIACTDGNDISSMTQAQFAEKIKTLMELSPTLGDLWSTIALPCIKYPLRPHYRFTGPWKAKTSHPLLLIGNTADPVTPISSAWKMVKGFEGARVLTQDSPGHCSLAAHSECTIKYVHEYFFDGTLPDERTVCGVENRPWGEADGTVKAASEAHGDLMRALLASGGGYRFQQGVGKLDVGKLVGL</sequence>
<evidence type="ECO:0000256" key="1">
    <source>
        <dbReference type="ARBA" id="ARBA00010088"/>
    </source>
</evidence>
<evidence type="ECO:0000313" key="6">
    <source>
        <dbReference type="Proteomes" id="UP000243797"/>
    </source>
</evidence>
<name>A0A2K1QYW5_9PEZI</name>
<accession>A0A2K1QYW5</accession>
<evidence type="ECO:0000256" key="3">
    <source>
        <dbReference type="SAM" id="MobiDB-lite"/>
    </source>
</evidence>
<proteinExistence type="inferred from homology"/>
<feature type="region of interest" description="Disordered" evidence="3">
    <location>
        <begin position="1"/>
        <end position="30"/>
    </location>
</feature>
<dbReference type="AlphaFoldDB" id="A0A2K1QYW5"/>
<dbReference type="SUPFAM" id="SSF53474">
    <property type="entry name" value="alpha/beta-Hydrolases"/>
    <property type="match status" value="1"/>
</dbReference>
<dbReference type="PANTHER" id="PTHR43248:SF25">
    <property type="entry name" value="AB HYDROLASE-1 DOMAIN-CONTAINING PROTEIN-RELATED"/>
    <property type="match status" value="1"/>
</dbReference>
<comment type="similarity">
    <text evidence="1">Belongs to the peptidase S33 family.</text>
</comment>
<keyword evidence="6" id="KW-1185">Reference proteome</keyword>
<dbReference type="STRING" id="2082308.A0A2K1QYW5"/>
<gene>
    <name evidence="5" type="ORF">CAC42_5553</name>
</gene>
<dbReference type="EMBL" id="NKHZ01000025">
    <property type="protein sequence ID" value="PNS20103.1"/>
    <property type="molecule type" value="Genomic_DNA"/>
</dbReference>
<dbReference type="InterPro" id="IPR029058">
    <property type="entry name" value="AB_hydrolase_fold"/>
</dbReference>
<organism evidence="5 6">
    <name type="scientific">Sphaceloma murrayae</name>
    <dbReference type="NCBI Taxonomy" id="2082308"/>
    <lineage>
        <taxon>Eukaryota</taxon>
        <taxon>Fungi</taxon>
        <taxon>Dikarya</taxon>
        <taxon>Ascomycota</taxon>
        <taxon>Pezizomycotina</taxon>
        <taxon>Dothideomycetes</taxon>
        <taxon>Dothideomycetidae</taxon>
        <taxon>Myriangiales</taxon>
        <taxon>Elsinoaceae</taxon>
        <taxon>Sphaceloma</taxon>
    </lineage>
</organism>
<dbReference type="InParanoid" id="A0A2K1QYW5"/>
<protein>
    <recommendedName>
        <fullName evidence="4">Peptidase S33 tripeptidyl aminopeptidase-like C-terminal domain-containing protein</fullName>
    </recommendedName>
</protein>
<reference evidence="5 6" key="1">
    <citation type="submission" date="2017-06" db="EMBL/GenBank/DDBJ databases">
        <title>Draft genome sequence of a variant of Elsinoe murrayae.</title>
        <authorList>
            <person name="Cheng Q."/>
        </authorList>
    </citation>
    <scope>NUCLEOTIDE SEQUENCE [LARGE SCALE GENOMIC DNA]</scope>
    <source>
        <strain evidence="5 6">CQ-2017a</strain>
    </source>
</reference>
<dbReference type="Pfam" id="PF08386">
    <property type="entry name" value="Abhydrolase_4"/>
    <property type="match status" value="1"/>
</dbReference>
<dbReference type="Proteomes" id="UP000243797">
    <property type="component" value="Unassembled WGS sequence"/>
</dbReference>
<evidence type="ECO:0000313" key="5">
    <source>
        <dbReference type="EMBL" id="PNS20103.1"/>
    </source>
</evidence>
<comment type="caution">
    <text evidence="5">The sequence shown here is derived from an EMBL/GenBank/DDBJ whole genome shotgun (WGS) entry which is preliminary data.</text>
</comment>
<dbReference type="OrthoDB" id="425534at2759"/>
<feature type="domain" description="Peptidase S33 tripeptidyl aminopeptidase-like C-terminal" evidence="4">
    <location>
        <begin position="515"/>
        <end position="617"/>
    </location>
</feature>
<dbReference type="PANTHER" id="PTHR43248">
    <property type="entry name" value="2-SUCCINYL-6-HYDROXY-2,4-CYCLOHEXADIENE-1-CARBOXYLATE SYNTHASE"/>
    <property type="match status" value="1"/>
</dbReference>
<dbReference type="Gene3D" id="3.40.50.1820">
    <property type="entry name" value="alpha/beta hydrolase"/>
    <property type="match status" value="1"/>
</dbReference>